<dbReference type="NCBIfam" id="TIGR00632">
    <property type="entry name" value="vsr"/>
    <property type="match status" value="1"/>
</dbReference>
<organism evidence="8 9">
    <name type="scientific">Streptomyces thermogriseus</name>
    <dbReference type="NCBI Taxonomy" id="75292"/>
    <lineage>
        <taxon>Bacteria</taxon>
        <taxon>Bacillati</taxon>
        <taxon>Actinomycetota</taxon>
        <taxon>Actinomycetes</taxon>
        <taxon>Kitasatosporales</taxon>
        <taxon>Streptomycetaceae</taxon>
        <taxon>Streptomyces</taxon>
    </lineage>
</organism>
<keyword evidence="4" id="KW-0378">Hydrolase</keyword>
<evidence type="ECO:0000256" key="7">
    <source>
        <dbReference type="SAM" id="MobiDB-lite"/>
    </source>
</evidence>
<keyword evidence="5" id="KW-0234">DNA repair</keyword>
<evidence type="ECO:0000256" key="5">
    <source>
        <dbReference type="ARBA" id="ARBA00023204"/>
    </source>
</evidence>
<dbReference type="Gene3D" id="3.40.960.10">
    <property type="entry name" value="VSR Endonuclease"/>
    <property type="match status" value="1"/>
</dbReference>
<dbReference type="CDD" id="cd00221">
    <property type="entry name" value="Vsr"/>
    <property type="match status" value="1"/>
</dbReference>
<keyword evidence="3" id="KW-0227">DNA damage</keyword>
<evidence type="ECO:0000256" key="2">
    <source>
        <dbReference type="ARBA" id="ARBA00022759"/>
    </source>
</evidence>
<dbReference type="InterPro" id="IPR004603">
    <property type="entry name" value="DNA_mismatch_endonuc_vsr"/>
</dbReference>
<keyword evidence="2 8" id="KW-0255">Endonuclease</keyword>
<protein>
    <submittedName>
        <fullName evidence="8">Very short patch repair endonuclease</fullName>
    </submittedName>
</protein>
<dbReference type="Pfam" id="PF03852">
    <property type="entry name" value="Vsr"/>
    <property type="match status" value="1"/>
</dbReference>
<dbReference type="Proteomes" id="UP001501072">
    <property type="component" value="Unassembled WGS sequence"/>
</dbReference>
<comment type="caution">
    <text evidence="8">The sequence shown here is derived from an EMBL/GenBank/DDBJ whole genome shotgun (WGS) entry which is preliminary data.</text>
</comment>
<comment type="similarity">
    <text evidence="6">Belongs to the Vsr family.</text>
</comment>
<evidence type="ECO:0000256" key="3">
    <source>
        <dbReference type="ARBA" id="ARBA00022763"/>
    </source>
</evidence>
<name>A0ABP4DA02_9ACTN</name>
<accession>A0ABP4DA02</accession>
<dbReference type="GO" id="GO:0004519">
    <property type="term" value="F:endonuclease activity"/>
    <property type="evidence" value="ECO:0007669"/>
    <property type="project" value="UniProtKB-KW"/>
</dbReference>
<evidence type="ECO:0000313" key="9">
    <source>
        <dbReference type="Proteomes" id="UP001501072"/>
    </source>
</evidence>
<keyword evidence="1" id="KW-0540">Nuclease</keyword>
<dbReference type="SUPFAM" id="SSF52980">
    <property type="entry name" value="Restriction endonuclease-like"/>
    <property type="match status" value="1"/>
</dbReference>
<evidence type="ECO:0000256" key="4">
    <source>
        <dbReference type="ARBA" id="ARBA00022801"/>
    </source>
</evidence>
<evidence type="ECO:0000256" key="6">
    <source>
        <dbReference type="ARBA" id="ARBA00029466"/>
    </source>
</evidence>
<dbReference type="InterPro" id="IPR011335">
    <property type="entry name" value="Restrct_endonuc-II-like"/>
</dbReference>
<proteinExistence type="inferred from homology"/>
<feature type="compositionally biased region" description="Low complexity" evidence="7">
    <location>
        <begin position="1"/>
        <end position="17"/>
    </location>
</feature>
<reference evidence="9" key="1">
    <citation type="journal article" date="2019" name="Int. J. Syst. Evol. Microbiol.">
        <title>The Global Catalogue of Microorganisms (GCM) 10K type strain sequencing project: providing services to taxonomists for standard genome sequencing and annotation.</title>
        <authorList>
            <consortium name="The Broad Institute Genomics Platform"/>
            <consortium name="The Broad Institute Genome Sequencing Center for Infectious Disease"/>
            <person name="Wu L."/>
            <person name="Ma J."/>
        </authorList>
    </citation>
    <scope>NUCLEOTIDE SEQUENCE [LARGE SCALE GENOMIC DNA]</scope>
    <source>
        <strain evidence="9">JCM 11269</strain>
    </source>
</reference>
<evidence type="ECO:0000256" key="1">
    <source>
        <dbReference type="ARBA" id="ARBA00022722"/>
    </source>
</evidence>
<gene>
    <name evidence="8" type="ORF">GCM10009564_06310</name>
</gene>
<feature type="region of interest" description="Disordered" evidence="7">
    <location>
        <begin position="1"/>
        <end position="22"/>
    </location>
</feature>
<sequence length="151" mass="17084">MSEAVPSSAAVSARMSRQGSRDTAPEIAVRRLLHAAGLRYRVNVPVPGMPRRTIDIAFGKYKVAIFMDGCFWHGCPEHATHPKANSEWWRRKLDRNMSRDIETTGHLTEAGWTVLRFWEHEDPLKVALRVQEVVASKQAEHTARRRGSTAP</sequence>
<keyword evidence="9" id="KW-1185">Reference proteome</keyword>
<dbReference type="EMBL" id="BAAAHU010000003">
    <property type="protein sequence ID" value="GAA1004395.1"/>
    <property type="molecule type" value="Genomic_DNA"/>
</dbReference>
<evidence type="ECO:0000313" key="8">
    <source>
        <dbReference type="EMBL" id="GAA1004395.1"/>
    </source>
</evidence>